<dbReference type="GeneID" id="9521902"/>
<keyword evidence="5" id="KW-0010">Activator</keyword>
<dbReference type="STRING" id="663331.D4ANL3"/>
<keyword evidence="6" id="KW-0804">Transcription</keyword>
<dbReference type="PANTHER" id="PTHR11937">
    <property type="entry name" value="ACTIN"/>
    <property type="match status" value="1"/>
</dbReference>
<gene>
    <name evidence="16" type="ORF">ARB_05818</name>
</gene>
<keyword evidence="4" id="KW-0805">Transcription regulation</keyword>
<evidence type="ECO:0000256" key="6">
    <source>
        <dbReference type="ARBA" id="ARBA00023163"/>
    </source>
</evidence>
<evidence type="ECO:0000256" key="2">
    <source>
        <dbReference type="ARBA" id="ARBA00022763"/>
    </source>
</evidence>
<dbReference type="SUPFAM" id="SSF53067">
    <property type="entry name" value="Actin-like ATPase domain"/>
    <property type="match status" value="2"/>
</dbReference>
<name>D4ANL3_ARTBC</name>
<dbReference type="KEGG" id="abe:ARB_05818"/>
<dbReference type="FunFam" id="3.90.640.10:FF:000063">
    <property type="entry name" value="Chromatin remodeling and histone acetyltransferase complexes subunit putative"/>
    <property type="match status" value="1"/>
</dbReference>
<keyword evidence="7" id="KW-0234">DNA repair</keyword>
<evidence type="ECO:0000256" key="10">
    <source>
        <dbReference type="ARBA" id="ARBA00038661"/>
    </source>
</evidence>
<evidence type="ECO:0000256" key="4">
    <source>
        <dbReference type="ARBA" id="ARBA00023015"/>
    </source>
</evidence>
<proteinExistence type="inferred from homology"/>
<dbReference type="InterPro" id="IPR043129">
    <property type="entry name" value="ATPase_NBD"/>
</dbReference>
<evidence type="ECO:0000256" key="14">
    <source>
        <dbReference type="ARBA" id="ARBA00077253"/>
    </source>
</evidence>
<comment type="subcellular location">
    <subcellularLocation>
        <location evidence="1">Nucleus</location>
    </subcellularLocation>
</comment>
<dbReference type="Pfam" id="PF00022">
    <property type="entry name" value="Actin"/>
    <property type="match status" value="1"/>
</dbReference>
<evidence type="ECO:0000256" key="11">
    <source>
        <dbReference type="ARBA" id="ARBA00041020"/>
    </source>
</evidence>
<dbReference type="GO" id="GO:0005634">
    <property type="term" value="C:nucleus"/>
    <property type="evidence" value="ECO:0007669"/>
    <property type="project" value="UniProtKB-SubCell"/>
</dbReference>
<dbReference type="EMBL" id="ABSU01000003">
    <property type="protein sequence ID" value="EFE35774.1"/>
    <property type="molecule type" value="Genomic_DNA"/>
</dbReference>
<accession>D4ANL3</accession>
<evidence type="ECO:0000256" key="7">
    <source>
        <dbReference type="ARBA" id="ARBA00023204"/>
    </source>
</evidence>
<comment type="function">
    <text evidence="13">Chromatin interaction component of the NuA4 histone acetyltransferase complex which is involved in transcriptional activation of selected genes principally by acetylation of nucleosomal histone H4 and H2A. The NuA4 complex is also involved in DNA repair. Is required for NuA4 complex integrity. Component of the SWR1 complex which mediates the ATP-dependent exchange of histone H2A for the H2A variant HZT1 leading to transcriptional regulation of selected genes by chromatin remodeling. Component of the INO80 complex which remodels chromatin by shifting nucleosomes and is involved in DNA repair.</text>
</comment>
<dbReference type="Gene3D" id="3.30.420.40">
    <property type="match status" value="3"/>
</dbReference>
<dbReference type="RefSeq" id="XP_003016419.1">
    <property type="nucleotide sequence ID" value="XM_003016373.1"/>
</dbReference>
<evidence type="ECO:0000256" key="1">
    <source>
        <dbReference type="ARBA" id="ARBA00004123"/>
    </source>
</evidence>
<evidence type="ECO:0000256" key="9">
    <source>
        <dbReference type="ARBA" id="ARBA00038320"/>
    </source>
</evidence>
<comment type="caution">
    <text evidence="16">The sequence shown here is derived from an EMBL/GenBank/DDBJ whole genome shotgun (WGS) entry which is preliminary data.</text>
</comment>
<evidence type="ECO:0000256" key="15">
    <source>
        <dbReference type="SAM" id="MobiDB-lite"/>
    </source>
</evidence>
<keyword evidence="2" id="KW-0227">DNA damage</keyword>
<dbReference type="GO" id="GO:0006325">
    <property type="term" value="P:chromatin organization"/>
    <property type="evidence" value="ECO:0007669"/>
    <property type="project" value="UniProtKB-KW"/>
</dbReference>
<evidence type="ECO:0000256" key="3">
    <source>
        <dbReference type="ARBA" id="ARBA00022853"/>
    </source>
</evidence>
<dbReference type="CDD" id="cd13395">
    <property type="entry name" value="ASKHA_NBD_Arp4_ACTL6-like"/>
    <property type="match status" value="1"/>
</dbReference>
<keyword evidence="3" id="KW-0156">Chromatin regulator</keyword>
<evidence type="ECO:0000313" key="17">
    <source>
        <dbReference type="Proteomes" id="UP000008866"/>
    </source>
</evidence>
<dbReference type="PROSITE" id="PS00432">
    <property type="entry name" value="ACTINS_2"/>
    <property type="match status" value="1"/>
</dbReference>
<reference evidence="17" key="1">
    <citation type="journal article" date="2011" name="Genome Biol.">
        <title>Comparative and functional genomics provide insights into the pathogenicity of dermatophytic fungi.</title>
        <authorList>
            <person name="Burmester A."/>
            <person name="Shelest E."/>
            <person name="Gloeckner G."/>
            <person name="Heddergott C."/>
            <person name="Schindler S."/>
            <person name="Staib P."/>
            <person name="Heidel A."/>
            <person name="Felder M."/>
            <person name="Petzold A."/>
            <person name="Szafranski K."/>
            <person name="Feuermann M."/>
            <person name="Pedruzzi I."/>
            <person name="Priebe S."/>
            <person name="Groth M."/>
            <person name="Winkler R."/>
            <person name="Li W."/>
            <person name="Kniemeyer O."/>
            <person name="Schroeckh V."/>
            <person name="Hertweck C."/>
            <person name="Hube B."/>
            <person name="White T.C."/>
            <person name="Platzer M."/>
            <person name="Guthke R."/>
            <person name="Heitman J."/>
            <person name="Woestemeyer J."/>
            <person name="Zipfel P.F."/>
            <person name="Monod M."/>
            <person name="Brakhage A.A."/>
        </authorList>
    </citation>
    <scope>NUCLEOTIDE SEQUENCE [LARGE SCALE GENOMIC DNA]</scope>
    <source>
        <strain evidence="17">ATCC MYA-4681 / CBS 112371</strain>
    </source>
</reference>
<evidence type="ECO:0000256" key="5">
    <source>
        <dbReference type="ARBA" id="ARBA00023159"/>
    </source>
</evidence>
<dbReference type="Proteomes" id="UP000008866">
    <property type="component" value="Unassembled WGS sequence"/>
</dbReference>
<dbReference type="HOGENOM" id="CLU_027965_6_2_1"/>
<evidence type="ECO:0000313" key="16">
    <source>
        <dbReference type="EMBL" id="EFE35774.1"/>
    </source>
</evidence>
<dbReference type="FunFam" id="3.30.420.40:FF:000224">
    <property type="entry name" value="NuA4 histone acetyltransferase subunit"/>
    <property type="match status" value="1"/>
</dbReference>
<dbReference type="AlphaFoldDB" id="D4ANL3"/>
<dbReference type="SMART" id="SM00268">
    <property type="entry name" value="ACTIN"/>
    <property type="match status" value="1"/>
</dbReference>
<dbReference type="GO" id="GO:0006281">
    <property type="term" value="P:DNA repair"/>
    <property type="evidence" value="ECO:0007669"/>
    <property type="project" value="UniProtKB-KW"/>
</dbReference>
<feature type="region of interest" description="Disordered" evidence="15">
    <location>
        <begin position="164"/>
        <end position="183"/>
    </location>
</feature>
<evidence type="ECO:0000256" key="12">
    <source>
        <dbReference type="ARBA" id="ARBA00042445"/>
    </source>
</evidence>
<dbReference type="FunFam" id="3.30.420.40:FF:000137">
    <property type="entry name" value="Actin-related protein 4"/>
    <property type="match status" value="1"/>
</dbReference>
<dbReference type="InterPro" id="IPR004000">
    <property type="entry name" value="Actin"/>
</dbReference>
<sequence>MTSLCFLYQIEDRDNKQLGINYARDSFVILYIPFGSPDIVIKKLFTDRFAPTFDRYTLAMNSSAPPAAAEYGGDEVSAIILDPGYASTRAGFAGEDTPKSVIPTHYGKYSTDAQEKYVYGDNIFVSPRPGISVHNPINRDGIVEDWEMAEKLWEYSFTSRLTSRKPGNPMNNGLNDPNPEDLPAEMEGVEAEEKPLADSPLLMTEPGWNPTKAREKTIEIAMENWGTPAFYLSRNGPLASFAAGKATALVVDVGASNISVTPVHDGLVLKRGVQHSQLAGDFVSSQIRALLKSSTPPVNLTPHYLISSKAAVDAGQPAQAVYKDLPENKLPGPSYRRLIEDRTLSEFKECVVQVWPGPGALSAQGPNGTSNEELAKAIPMRPFEFPDGFNQLFGPERYRVAESLFDAKAALPDPDSEFPSPAANQTIPELIRNALNQVDVDIRPTLLANVVVTGAGSLLYGFTDRLNYELTNMYPSPRVRISAPGNTAERKFGSWIGGSIVASLGTFHQMWISKKEYDEHGPNIVEKRCK</sequence>
<keyword evidence="17" id="KW-1185">Reference proteome</keyword>
<dbReference type="Gene3D" id="3.90.640.10">
    <property type="entry name" value="Actin, Chain A, domain 4"/>
    <property type="match status" value="1"/>
</dbReference>
<evidence type="ECO:0000256" key="8">
    <source>
        <dbReference type="ARBA" id="ARBA00023242"/>
    </source>
</evidence>
<dbReference type="eggNOG" id="KOG0679">
    <property type="taxonomic scope" value="Eukaryota"/>
</dbReference>
<organism evidence="16 17">
    <name type="scientific">Arthroderma benhamiae (strain ATCC MYA-4681 / CBS 112371)</name>
    <name type="common">Trichophyton mentagrophytes</name>
    <dbReference type="NCBI Taxonomy" id="663331"/>
    <lineage>
        <taxon>Eukaryota</taxon>
        <taxon>Fungi</taxon>
        <taxon>Dikarya</taxon>
        <taxon>Ascomycota</taxon>
        <taxon>Pezizomycotina</taxon>
        <taxon>Eurotiomycetes</taxon>
        <taxon>Eurotiomycetidae</taxon>
        <taxon>Onygenales</taxon>
        <taxon>Arthrodermataceae</taxon>
        <taxon>Trichophyton</taxon>
    </lineage>
</organism>
<protein>
    <recommendedName>
        <fullName evidence="11">Actin-related protein 4</fullName>
    </recommendedName>
    <alternativeName>
        <fullName evidence="12 14">Actin-like protein ARP4</fullName>
    </alternativeName>
</protein>
<dbReference type="InterPro" id="IPR004001">
    <property type="entry name" value="Actin_CS"/>
</dbReference>
<comment type="subunit">
    <text evidence="10">Component of the NuA4 histone acetyltransferase complex, of the INO80 chromatin remodeling complex, and of the SWR1 chromatin remodeling complex.</text>
</comment>
<evidence type="ECO:0000256" key="13">
    <source>
        <dbReference type="ARBA" id="ARBA00053941"/>
    </source>
</evidence>
<keyword evidence="8" id="KW-0539">Nucleus</keyword>
<comment type="similarity">
    <text evidence="9">Belongs to the actin family. ARP4 subfamily.</text>
</comment>
<dbReference type="OMA" id="MTEAPWN"/>